<organism evidence="3 4">
    <name type="scientific">Lachnospira intestinalis</name>
    <dbReference type="NCBI Taxonomy" id="3133158"/>
    <lineage>
        <taxon>Bacteria</taxon>
        <taxon>Bacillati</taxon>
        <taxon>Bacillota</taxon>
        <taxon>Clostridia</taxon>
        <taxon>Lachnospirales</taxon>
        <taxon>Lachnospiraceae</taxon>
        <taxon>Lachnospira</taxon>
    </lineage>
</organism>
<keyword evidence="2" id="KW-0472">Membrane</keyword>
<feature type="coiled-coil region" evidence="1">
    <location>
        <begin position="68"/>
        <end position="95"/>
    </location>
</feature>
<evidence type="ECO:0000256" key="1">
    <source>
        <dbReference type="SAM" id="Coils"/>
    </source>
</evidence>
<evidence type="ECO:0000256" key="2">
    <source>
        <dbReference type="SAM" id="Phobius"/>
    </source>
</evidence>
<reference evidence="3" key="1">
    <citation type="submission" date="2024-03" db="EMBL/GenBank/DDBJ databases">
        <title>Human intestinal bacterial collection.</title>
        <authorList>
            <person name="Pauvert C."/>
            <person name="Hitch T.C.A."/>
            <person name="Clavel T."/>
        </authorList>
    </citation>
    <scope>NUCLEOTIDE SEQUENCE [LARGE SCALE GENOMIC DNA]</scope>
    <source>
        <strain evidence="3">CLA-AA-H89B</strain>
    </source>
</reference>
<feature type="transmembrane region" description="Helical" evidence="2">
    <location>
        <begin position="12"/>
        <end position="35"/>
    </location>
</feature>
<keyword evidence="2" id="KW-1133">Transmembrane helix</keyword>
<evidence type="ECO:0000313" key="4">
    <source>
        <dbReference type="Proteomes" id="UP001546774"/>
    </source>
</evidence>
<gene>
    <name evidence="3" type="ORF">WMO37_12045</name>
</gene>
<accession>A0ABV1H7S4</accession>
<feature type="transmembrane region" description="Helical" evidence="2">
    <location>
        <begin position="41"/>
        <end position="63"/>
    </location>
</feature>
<dbReference type="InterPro" id="IPR032820">
    <property type="entry name" value="ATPase_put"/>
</dbReference>
<dbReference type="Proteomes" id="UP001546774">
    <property type="component" value="Unassembled WGS sequence"/>
</dbReference>
<name>A0ABV1H7S4_9FIRM</name>
<sequence length="98" mass="11266">MSGKGSPYRNIVLISQIGINMLVPVFICVAVGVWLDNRFHTWFTLPLLILGIAAGARNAYALAMDTIRMDEKRRKKEQEEQIQEVLRKAKDEKNHRQD</sequence>
<evidence type="ECO:0000313" key="3">
    <source>
        <dbReference type="EMBL" id="MEQ2555726.1"/>
    </source>
</evidence>
<proteinExistence type="predicted"/>
<keyword evidence="1" id="KW-0175">Coiled coil</keyword>
<keyword evidence="2" id="KW-0812">Transmembrane</keyword>
<dbReference type="Pfam" id="PF09527">
    <property type="entry name" value="ATPase_gene1"/>
    <property type="match status" value="1"/>
</dbReference>
<protein>
    <submittedName>
        <fullName evidence="3">AtpZ/AtpI family protein</fullName>
    </submittedName>
</protein>
<comment type="caution">
    <text evidence="3">The sequence shown here is derived from an EMBL/GenBank/DDBJ whole genome shotgun (WGS) entry which is preliminary data.</text>
</comment>
<keyword evidence="4" id="KW-1185">Reference proteome</keyword>
<dbReference type="EMBL" id="JBBMFS010000011">
    <property type="protein sequence ID" value="MEQ2555726.1"/>
    <property type="molecule type" value="Genomic_DNA"/>
</dbReference>